<dbReference type="AlphaFoldDB" id="A0AAW1IJB9"/>
<dbReference type="InterPro" id="IPR056139">
    <property type="entry name" value="DUF7722"/>
</dbReference>
<evidence type="ECO:0000313" key="3">
    <source>
        <dbReference type="Proteomes" id="UP001443914"/>
    </source>
</evidence>
<keyword evidence="3" id="KW-1185">Reference proteome</keyword>
<comment type="caution">
    <text evidence="2">The sequence shown here is derived from an EMBL/GenBank/DDBJ whole genome shotgun (WGS) entry which is preliminary data.</text>
</comment>
<dbReference type="PANTHER" id="PTHR33513">
    <property type="entry name" value="OS06G0523300 PROTEIN"/>
    <property type="match status" value="1"/>
</dbReference>
<organism evidence="2 3">
    <name type="scientific">Saponaria officinalis</name>
    <name type="common">Common soapwort</name>
    <name type="synonym">Lychnis saponaria</name>
    <dbReference type="NCBI Taxonomy" id="3572"/>
    <lineage>
        <taxon>Eukaryota</taxon>
        <taxon>Viridiplantae</taxon>
        <taxon>Streptophyta</taxon>
        <taxon>Embryophyta</taxon>
        <taxon>Tracheophyta</taxon>
        <taxon>Spermatophyta</taxon>
        <taxon>Magnoliopsida</taxon>
        <taxon>eudicotyledons</taxon>
        <taxon>Gunneridae</taxon>
        <taxon>Pentapetalae</taxon>
        <taxon>Caryophyllales</taxon>
        <taxon>Caryophyllaceae</taxon>
        <taxon>Caryophylleae</taxon>
        <taxon>Saponaria</taxon>
    </lineage>
</organism>
<accession>A0AAW1IJB9</accession>
<sequence length="82" mass="9764">MGFGLSWVFNHTIVHTSDSSDEKQAFKMPLNYPRYTKADYETMEEYKLDMLLRQYGLDHHIKGTIEEKREFAMGTFLWPNQV</sequence>
<dbReference type="EMBL" id="JBDFQZ010000009">
    <property type="protein sequence ID" value="KAK9689473.1"/>
    <property type="molecule type" value="Genomic_DNA"/>
</dbReference>
<feature type="domain" description="DUF7722" evidence="1">
    <location>
        <begin position="32"/>
        <end position="79"/>
    </location>
</feature>
<protein>
    <recommendedName>
        <fullName evidence="1">DUF7722 domain-containing protein</fullName>
    </recommendedName>
</protein>
<reference evidence="2" key="1">
    <citation type="submission" date="2024-03" db="EMBL/GenBank/DDBJ databases">
        <title>WGS assembly of Saponaria officinalis var. Norfolk2.</title>
        <authorList>
            <person name="Jenkins J."/>
            <person name="Shu S."/>
            <person name="Grimwood J."/>
            <person name="Barry K."/>
            <person name="Goodstein D."/>
            <person name="Schmutz J."/>
            <person name="Leebens-Mack J."/>
            <person name="Osbourn A."/>
        </authorList>
    </citation>
    <scope>NUCLEOTIDE SEQUENCE [LARGE SCALE GENOMIC DNA]</scope>
    <source>
        <strain evidence="2">JIC</strain>
    </source>
</reference>
<gene>
    <name evidence="2" type="ORF">RND81_09G061500</name>
</gene>
<dbReference type="Pfam" id="PF24847">
    <property type="entry name" value="DUF7722"/>
    <property type="match status" value="1"/>
</dbReference>
<name>A0AAW1IJB9_SAPOF</name>
<evidence type="ECO:0000313" key="2">
    <source>
        <dbReference type="EMBL" id="KAK9689473.1"/>
    </source>
</evidence>
<proteinExistence type="predicted"/>
<evidence type="ECO:0000259" key="1">
    <source>
        <dbReference type="Pfam" id="PF24847"/>
    </source>
</evidence>
<dbReference type="Proteomes" id="UP001443914">
    <property type="component" value="Unassembled WGS sequence"/>
</dbReference>